<accession>I3U6Q6</accession>
<sequence>MKTGGFVMICRYCNKKVLKLEGGQYHCANCELDFFENQLIEFRSGLYREPTVETDPFFFQYTTTKELLQMTYVELLSRLKLARGVYRELRKKVYGHNSQADDLDRENLKAVTSAKLVIENIMIEKHGYYPASVFESVIDKEVLKNKKQMREVEKKHG</sequence>
<dbReference type="EMBL" id="CP003586">
    <property type="protein sequence ID" value="AFK60694.1"/>
    <property type="molecule type" value="Genomic_DNA"/>
</dbReference>
<dbReference type="Proteomes" id="UP000005269">
    <property type="component" value="Plasmid 3"/>
</dbReference>
<gene>
    <name evidence="1" type="ORF">HMPREF0351_13070</name>
</gene>
<evidence type="ECO:0000313" key="2">
    <source>
        <dbReference type="Proteomes" id="UP000005269"/>
    </source>
</evidence>
<organism evidence="1 2">
    <name type="scientific">Enterococcus faecium (strain ATCC BAA-472 / TX0016 / DO)</name>
    <dbReference type="NCBI Taxonomy" id="333849"/>
    <lineage>
        <taxon>Bacteria</taxon>
        <taxon>Bacillati</taxon>
        <taxon>Bacillota</taxon>
        <taxon>Bacilli</taxon>
        <taxon>Lactobacillales</taxon>
        <taxon>Enterococcaceae</taxon>
        <taxon>Enterococcus</taxon>
    </lineage>
</organism>
<dbReference type="AlphaFoldDB" id="I3U6Q6"/>
<protein>
    <submittedName>
        <fullName evidence="1">Uncharacterized protein</fullName>
    </submittedName>
</protein>
<dbReference type="KEGG" id="efu:HMPREF0351_13070"/>
<proteinExistence type="predicted"/>
<keyword evidence="2" id="KW-1185">Reference proteome</keyword>
<keyword evidence="1" id="KW-0614">Plasmid</keyword>
<dbReference type="HOGENOM" id="CLU_1774532_0_0_9"/>
<geneLocation type="plasmid" evidence="1 2">
    <name>3</name>
</geneLocation>
<evidence type="ECO:0000313" key="1">
    <source>
        <dbReference type="EMBL" id="AFK60694.1"/>
    </source>
</evidence>
<name>I3U6Q6_ENTFD</name>
<reference evidence="1 2" key="1">
    <citation type="journal article" date="2012" name="BMC Microbiol.">
        <title>Complete genome sequence of Enterococcus faecium strain TX16 and comparative genomic analysis of Enterococcus faecium genomes.</title>
        <authorList>
            <person name="Qin X."/>
            <person name="Galloway-Pena J.R."/>
            <person name="Sillanpaa J."/>
            <person name="Hyeob Roh J."/>
            <person name="Nallapareddy S.R."/>
            <person name="Chowdhury S."/>
            <person name="Bourgogne A."/>
            <person name="Choudhury T."/>
            <person name="Munzy D.M."/>
            <person name="Buhay C.J."/>
            <person name="Ding Y."/>
            <person name="Dugan-Rocha S."/>
            <person name="Liu W."/>
            <person name="Kovar C."/>
            <person name="Sodergren E."/>
            <person name="Highlander S."/>
            <person name="Petrosino J.F."/>
            <person name="Worley K.C."/>
            <person name="Gibbs R.A."/>
            <person name="Weinstock G.M."/>
            <person name="Murray B.E."/>
        </authorList>
    </citation>
    <scope>NUCLEOTIDE SEQUENCE [LARGE SCALE GENOMIC DNA]</scope>
    <source>
        <strain evidence="2">ATCC BAA-472 / TX0016 / DO</strain>
        <plasmid evidence="1">3</plasmid>
    </source>
</reference>